<dbReference type="EMBL" id="GL883117">
    <property type="protein sequence ID" value="EGG04710.1"/>
    <property type="molecule type" value="Genomic_DNA"/>
</dbReference>
<dbReference type="EC" id="2.4.1.25" evidence="5"/>
<evidence type="ECO:0000313" key="23">
    <source>
        <dbReference type="Proteomes" id="UP000001072"/>
    </source>
</evidence>
<dbReference type="FunFam" id="1.50.10.10:FF:000039">
    <property type="entry name" value="Glycogen debranching enzyme Gdb1, putative"/>
    <property type="match status" value="1"/>
</dbReference>
<feature type="domain" description="Glycogen debranching enzyme C-terminal" evidence="18">
    <location>
        <begin position="1179"/>
        <end position="1634"/>
    </location>
</feature>
<dbReference type="Pfam" id="PF14699">
    <property type="entry name" value="hGDE_N"/>
    <property type="match status" value="1"/>
</dbReference>
<accession>F4RSD6</accession>
<dbReference type="GO" id="GO:0004135">
    <property type="term" value="F:amylo-alpha-1,6-glucosidase activity"/>
    <property type="evidence" value="ECO:0007669"/>
    <property type="project" value="UniProtKB-EC"/>
</dbReference>
<evidence type="ECO:0000256" key="4">
    <source>
        <dbReference type="ARBA" id="ARBA00004496"/>
    </source>
</evidence>
<dbReference type="Pfam" id="PF14701">
    <property type="entry name" value="hDGE_amylase"/>
    <property type="match status" value="1"/>
</dbReference>
<dbReference type="Gene3D" id="3.20.20.80">
    <property type="entry name" value="Glycosidases"/>
    <property type="match status" value="2"/>
</dbReference>
<dbReference type="Pfam" id="PF06202">
    <property type="entry name" value="GDE_C"/>
    <property type="match status" value="1"/>
</dbReference>
<feature type="compositionally biased region" description="Polar residues" evidence="17">
    <location>
        <begin position="11"/>
        <end position="30"/>
    </location>
</feature>
<evidence type="ECO:0000256" key="5">
    <source>
        <dbReference type="ARBA" id="ARBA00012560"/>
    </source>
</evidence>
<feature type="domain" description="Glycogen debranching enzyme central" evidence="21">
    <location>
        <begin position="837"/>
        <end position="1090"/>
    </location>
</feature>
<dbReference type="InParanoid" id="F4RSD6"/>
<evidence type="ECO:0000256" key="8">
    <source>
        <dbReference type="ARBA" id="ARBA00022490"/>
    </source>
</evidence>
<keyword evidence="14" id="KW-0326">Glycosidase</keyword>
<dbReference type="GeneID" id="18925926"/>
<dbReference type="KEGG" id="mlr:MELLADRAFT_117001"/>
<evidence type="ECO:0000259" key="18">
    <source>
        <dbReference type="Pfam" id="PF06202"/>
    </source>
</evidence>
<feature type="compositionally biased region" description="Polar residues" evidence="17">
    <location>
        <begin position="43"/>
        <end position="60"/>
    </location>
</feature>
<evidence type="ECO:0000256" key="7">
    <source>
        <dbReference type="ARBA" id="ARBA00020723"/>
    </source>
</evidence>
<keyword evidence="11 22" id="KW-0378">Hydrolase</keyword>
<evidence type="ECO:0000256" key="14">
    <source>
        <dbReference type="ARBA" id="ARBA00023295"/>
    </source>
</evidence>
<dbReference type="PANTHER" id="PTHR10569:SF2">
    <property type="entry name" value="GLYCOGEN DEBRANCHING ENZYME"/>
    <property type="match status" value="1"/>
</dbReference>
<dbReference type="GO" id="GO:0005737">
    <property type="term" value="C:cytoplasm"/>
    <property type="evidence" value="ECO:0007669"/>
    <property type="project" value="UniProtKB-SubCell"/>
</dbReference>
<evidence type="ECO:0000259" key="20">
    <source>
        <dbReference type="Pfam" id="PF14701"/>
    </source>
</evidence>
<feature type="domain" description="Eukaryotic glycogen debranching enzyme N-terminal" evidence="19">
    <location>
        <begin position="117"/>
        <end position="207"/>
    </location>
</feature>
<comment type="catalytic activity">
    <reaction evidence="1">
        <text>Transfers a segment of a (1-&gt;4)-alpha-D-glucan to a new position in an acceptor, which may be glucose or a (1-&gt;4)-alpha-D-glucan.</text>
        <dbReference type="EC" id="2.4.1.25"/>
    </reaction>
</comment>
<keyword evidence="23" id="KW-1185">Reference proteome</keyword>
<evidence type="ECO:0000256" key="16">
    <source>
        <dbReference type="ARBA" id="ARBA00031477"/>
    </source>
</evidence>
<dbReference type="FunFam" id="3.20.20.80:FF:000070">
    <property type="entry name" value="GDB1p Glycogen debranching enzyme"/>
    <property type="match status" value="1"/>
</dbReference>
<keyword evidence="8" id="KW-0963">Cytoplasm</keyword>
<evidence type="ECO:0000256" key="1">
    <source>
        <dbReference type="ARBA" id="ARBA00000439"/>
    </source>
</evidence>
<dbReference type="GO" id="GO:0005978">
    <property type="term" value="P:glycogen biosynthetic process"/>
    <property type="evidence" value="ECO:0007669"/>
    <property type="project" value="UniProtKB-KW"/>
</dbReference>
<name>F4RSD6_MELLP</name>
<reference evidence="23" key="1">
    <citation type="journal article" date="2011" name="Proc. Natl. Acad. Sci. U.S.A.">
        <title>Obligate biotrophy features unraveled by the genomic analysis of rust fungi.</title>
        <authorList>
            <person name="Duplessis S."/>
            <person name="Cuomo C.A."/>
            <person name="Lin Y.-C."/>
            <person name="Aerts A."/>
            <person name="Tisserant E."/>
            <person name="Veneault-Fourrey C."/>
            <person name="Joly D.L."/>
            <person name="Hacquard S."/>
            <person name="Amselem J."/>
            <person name="Cantarel B.L."/>
            <person name="Chiu R."/>
            <person name="Coutinho P.M."/>
            <person name="Feau N."/>
            <person name="Field M."/>
            <person name="Frey P."/>
            <person name="Gelhaye E."/>
            <person name="Goldberg J."/>
            <person name="Grabherr M.G."/>
            <person name="Kodira C.D."/>
            <person name="Kohler A."/>
            <person name="Kuees U."/>
            <person name="Lindquist E.A."/>
            <person name="Lucas S.M."/>
            <person name="Mago R."/>
            <person name="Mauceli E."/>
            <person name="Morin E."/>
            <person name="Murat C."/>
            <person name="Pangilinan J.L."/>
            <person name="Park R."/>
            <person name="Pearson M."/>
            <person name="Quesneville H."/>
            <person name="Rouhier N."/>
            <person name="Sakthikumar S."/>
            <person name="Salamov A.A."/>
            <person name="Schmutz J."/>
            <person name="Selles B."/>
            <person name="Shapiro H."/>
            <person name="Tanguay P."/>
            <person name="Tuskan G.A."/>
            <person name="Henrissat B."/>
            <person name="Van de Peer Y."/>
            <person name="Rouze P."/>
            <person name="Ellis J.G."/>
            <person name="Dodds P.N."/>
            <person name="Schein J.E."/>
            <person name="Zhong S."/>
            <person name="Hamelin R.C."/>
            <person name="Grigoriev I.V."/>
            <person name="Szabo L.J."/>
            <person name="Martin F."/>
        </authorList>
    </citation>
    <scope>NUCLEOTIDE SEQUENCE [LARGE SCALE GENOMIC DNA]</scope>
    <source>
        <strain evidence="23">98AG31 / pathotype 3-4-7</strain>
    </source>
</reference>
<feature type="region of interest" description="Disordered" evidence="17">
    <location>
        <begin position="1"/>
        <end position="62"/>
    </location>
</feature>
<sequence length="1649" mass="186064">MPSKRKPSPKINKSTLPNSDLTSATKVNENTSKRVVLSPIINPASNPSKLPNPISKSEPSNLKKPISYSLPDIIDLTMSDKSSAPMTIYQLALEDDGSPSKEKSYIRLPAPYEPYALRILIAAGARSSKAASLFTNFPLDQSEFDRSKFHEKPLPSDTSKPIQVDLPITKAGVFEFYFEYDDTSDSHEKRRIKSRSGYFNVDPILSVASRKSILKTSQDHSVQVLPFGKTGETIDRNAPLVNLPLDGLVIQTVIAKWMGTLNNWSPYLDLIRDRGYNMIHFTPLQQRGESGSPYSIFDQLRFDPELFETQSSSAEKEKEELSTWLSRIRDEWGILSMTDVVWNHTAHNSLWLRDHPESGYNVLNSPHLEPALELDSALLELSSQLANKGLPVELKSSSDLDQIMKAIEHELMPQLKLWEYYVLDVDQLVTQFQKAWNSTQSTNDSSSNWAQHVDAFALEAACLPSSDDKGQGGWRAVTGPRSHATQKLNLKAAVEFFHSKGLKECDPTVPELFKRLLQELNVDRYREYDNDVITILGNIKNRLQYTRLDEGGPRMGPFNEKYPLIETLFTRLEVNETTKKHDPRSLALANNGWIWNANPLEDFASPSSKAYLRREVIVWGDCVKLRYGKGESDNPFLWKKMKEYTTLLASLFHGFRIDNCHSTPIHVGEALLDVARRVRPDLYVCAELFTGSEEMDTYFVSRLGINSLIREAMNGHDPKDQSRLLYNYGLGKPIGSMDTDVLTEQSTVVDSSTGHSKPCQIVPLHGSRPHAFLMDCTHDNESPSKKRTARDALSTGALVAFSYAAVGSNKGFDDLYPELLDLVKEKRMYEKVDVAHGIGSWKRILNHLHTEMILEGYKEGHFHQENDYIISHRVHPSTHHGYLLVAHTAFHGDGTDRGHVEPMRLRGTKAQFILGSTLEVVSNKDASDAKTLKGLDSKLTPIEANATDIICLGSDGEGNYVDIKVPSKFPPGSVMLFSTWMEGMKVEGEGGATKSLESMMRSGAEQAFGNLSILDLNVVLFRTDGEERDISGGKDGIYNVPGLHPALTYCGLEGWMFGLRHVIRSNDLGHPLCAHLRDGPWAFDYVVGRLKNHLEYFPNLDKPVKWFEERVKVIKDSVPAFLRPKYFALLIYAAYRAGRARVIDQCSEFVKNGTDFVHTLAMSAIQMYGVVQSSSLDSNKLVGSVAAGLPHFSSGWARTWGRDCGISASGLFVKTGLWEPARAHILCFCTTLKHGLMPNLLDSVRTPRYNSRDAPWFILQLLQDYVKHSEEGESFLDVEISRRFPKSDEWVSWDDEKAYKEKMKVIEVVEEVLERHANGIHFREYNAGPAIDCQMKDIGFNIDIEVDWNSGLIHGGNEFNCGTWMDKMGESEKAGNKGIPGTSRDGAPVEITGLIYSTLRWMEKLSDAGKVKKDGVEITKNGTKTVTKYRDWADLIRDNFEKKYYVPLDPKEDSKYEIEPNLVTRRGIYKDVYGTPSERAHADYQLRPNFPIAMVVAPDLFDRDHAHEALRTVKQALMGPLGMKTLDPKESDYRPNYDNSNDSHDWHVAKGRNYHQGPEWVWPVGYFLRAYLKFDLKDQKERGETIHEIHSMLAAHRKHLIHDPWAGLPELTNENGNHCKDSCESQAWSTSTLLDALFDIYEEQKQLLA</sequence>
<evidence type="ECO:0000313" key="22">
    <source>
        <dbReference type="EMBL" id="EGG04710.1"/>
    </source>
</evidence>
<evidence type="ECO:0000256" key="13">
    <source>
        <dbReference type="ARBA" id="ARBA00023268"/>
    </source>
</evidence>
<evidence type="ECO:0000256" key="11">
    <source>
        <dbReference type="ARBA" id="ARBA00022801"/>
    </source>
</evidence>
<keyword evidence="10" id="KW-0808">Transferase</keyword>
<keyword evidence="12" id="KW-0320">Glycogen biosynthesis</keyword>
<dbReference type="HOGENOM" id="CLU_001517_2_0_1"/>
<dbReference type="InterPro" id="IPR032788">
    <property type="entry name" value="AGL_central"/>
</dbReference>
<protein>
    <recommendedName>
        <fullName evidence="7">Glycogen debranching enzyme</fullName>
        <ecNumber evidence="5">2.4.1.25</ecNumber>
        <ecNumber evidence="6">3.2.1.33</ecNumber>
    </recommendedName>
    <alternativeName>
        <fullName evidence="16">Glycogen debrancher</fullName>
    </alternativeName>
</protein>
<evidence type="ECO:0000259" key="21">
    <source>
        <dbReference type="Pfam" id="PF14702"/>
    </source>
</evidence>
<dbReference type="Gene3D" id="1.50.10.10">
    <property type="match status" value="1"/>
</dbReference>
<dbReference type="PANTHER" id="PTHR10569">
    <property type="entry name" value="GLYCOGEN DEBRANCHING ENZYME"/>
    <property type="match status" value="1"/>
</dbReference>
<evidence type="ECO:0000256" key="10">
    <source>
        <dbReference type="ARBA" id="ARBA00022679"/>
    </source>
</evidence>
<dbReference type="InterPro" id="IPR032792">
    <property type="entry name" value="AGL_glucanoTrfase"/>
</dbReference>
<comment type="similarity">
    <text evidence="15">Belongs to the glycogen debranching enzyme family.</text>
</comment>
<comment type="function">
    <text evidence="3">Multifunctional enzyme acting as 1,4-alpha-D-glucan:1,4-alpha-D-glucan 4-alpha-D-glycosyltransferase and amylo-1,6-glucosidase in glycogen degradation.</text>
</comment>
<dbReference type="InterPro" id="IPR008928">
    <property type="entry name" value="6-hairpin_glycosidase_sf"/>
</dbReference>
<keyword evidence="9" id="KW-0328">Glycosyltransferase</keyword>
<dbReference type="GO" id="GO:0004134">
    <property type="term" value="F:4-alpha-glucanotransferase activity"/>
    <property type="evidence" value="ECO:0007669"/>
    <property type="project" value="UniProtKB-EC"/>
</dbReference>
<dbReference type="EC" id="3.2.1.33" evidence="6"/>
<evidence type="ECO:0000256" key="3">
    <source>
        <dbReference type="ARBA" id="ARBA00003530"/>
    </source>
</evidence>
<dbReference type="Proteomes" id="UP000001072">
    <property type="component" value="Unassembled WGS sequence"/>
</dbReference>
<dbReference type="InterPro" id="IPR012341">
    <property type="entry name" value="6hp_glycosidase-like_sf"/>
</dbReference>
<evidence type="ECO:0000256" key="17">
    <source>
        <dbReference type="SAM" id="MobiDB-lite"/>
    </source>
</evidence>
<evidence type="ECO:0000256" key="6">
    <source>
        <dbReference type="ARBA" id="ARBA00012778"/>
    </source>
</evidence>
<dbReference type="InterPro" id="IPR029436">
    <property type="entry name" value="AGL_euk_N"/>
</dbReference>
<dbReference type="GO" id="GO:0005980">
    <property type="term" value="P:glycogen catabolic process"/>
    <property type="evidence" value="ECO:0007669"/>
    <property type="project" value="InterPro"/>
</dbReference>
<gene>
    <name evidence="22" type="ORF">MELLADRAFT_117001</name>
</gene>
<dbReference type="VEuPathDB" id="FungiDB:MELLADRAFT_117001"/>
<comment type="subcellular location">
    <subcellularLocation>
        <location evidence="4">Cytoplasm</location>
    </subcellularLocation>
</comment>
<dbReference type="RefSeq" id="XP_007412149.1">
    <property type="nucleotide sequence ID" value="XM_007412087.1"/>
</dbReference>
<feature type="domain" description="Glycogen debranching enzyme glucanotransferase" evidence="20">
    <location>
        <begin position="242"/>
        <end position="683"/>
    </location>
</feature>
<dbReference type="InterPro" id="IPR010401">
    <property type="entry name" value="AGL/Gdb1"/>
</dbReference>
<dbReference type="CDD" id="cd11327">
    <property type="entry name" value="AmyAc_Glg_debranch_2"/>
    <property type="match status" value="1"/>
</dbReference>
<dbReference type="eggNOG" id="KOG3625">
    <property type="taxonomic scope" value="Eukaryota"/>
</dbReference>
<dbReference type="Pfam" id="PF14702">
    <property type="entry name" value="hGDE_central"/>
    <property type="match status" value="1"/>
</dbReference>
<dbReference type="InterPro" id="IPR017853">
    <property type="entry name" value="GH"/>
</dbReference>
<dbReference type="SUPFAM" id="SSF51445">
    <property type="entry name" value="(Trans)glycosidases"/>
    <property type="match status" value="1"/>
</dbReference>
<proteinExistence type="inferred from homology"/>
<comment type="catalytic activity">
    <reaction evidence="2">
        <text>Hydrolysis of (1-&gt;6)-alpha-D-glucosidic branch linkages in glycogen phosphorylase limit dextrin.</text>
        <dbReference type="EC" id="3.2.1.33"/>
    </reaction>
</comment>
<evidence type="ECO:0000259" key="19">
    <source>
        <dbReference type="Pfam" id="PF14699"/>
    </source>
</evidence>
<evidence type="ECO:0000256" key="15">
    <source>
        <dbReference type="ARBA" id="ARBA00025780"/>
    </source>
</evidence>
<dbReference type="OrthoDB" id="10248904at2759"/>
<dbReference type="InterPro" id="IPR032790">
    <property type="entry name" value="GDE_C"/>
</dbReference>
<evidence type="ECO:0000256" key="12">
    <source>
        <dbReference type="ARBA" id="ARBA00023056"/>
    </source>
</evidence>
<dbReference type="FunFam" id="3.20.20.80:FF:000204">
    <property type="entry name" value="Probable 4-alpha-glucanotransferase / amylo-1,6-glucosidase (Glycogen-debranching enzyme)"/>
    <property type="match status" value="1"/>
</dbReference>
<evidence type="ECO:0000256" key="2">
    <source>
        <dbReference type="ARBA" id="ARBA00000927"/>
    </source>
</evidence>
<keyword evidence="13" id="KW-0511">Multifunctional enzyme</keyword>
<dbReference type="STRING" id="747676.F4RSD6"/>
<evidence type="ECO:0000256" key="9">
    <source>
        <dbReference type="ARBA" id="ARBA00022676"/>
    </source>
</evidence>
<dbReference type="SUPFAM" id="SSF48208">
    <property type="entry name" value="Six-hairpin glycosidases"/>
    <property type="match status" value="1"/>
</dbReference>
<organism evidence="23">
    <name type="scientific">Melampsora larici-populina (strain 98AG31 / pathotype 3-4-7)</name>
    <name type="common">Poplar leaf rust fungus</name>
    <dbReference type="NCBI Taxonomy" id="747676"/>
    <lineage>
        <taxon>Eukaryota</taxon>
        <taxon>Fungi</taxon>
        <taxon>Dikarya</taxon>
        <taxon>Basidiomycota</taxon>
        <taxon>Pucciniomycotina</taxon>
        <taxon>Pucciniomycetes</taxon>
        <taxon>Pucciniales</taxon>
        <taxon>Melampsoraceae</taxon>
        <taxon>Melampsora</taxon>
    </lineage>
</organism>